<dbReference type="InterPro" id="IPR036249">
    <property type="entry name" value="Thioredoxin-like_sf"/>
</dbReference>
<accession>F8PBW0</accession>
<dbReference type="GO" id="GO:0006749">
    <property type="term" value="P:glutathione metabolic process"/>
    <property type="evidence" value="ECO:0007669"/>
    <property type="project" value="TreeGrafter"/>
</dbReference>
<dbReference type="PROSITE" id="PS50404">
    <property type="entry name" value="GST_NTER"/>
    <property type="match status" value="1"/>
</dbReference>
<dbReference type="SUPFAM" id="SSF47616">
    <property type="entry name" value="GST C-terminal domain-like"/>
    <property type="match status" value="1"/>
</dbReference>
<dbReference type="PANTHER" id="PTHR42673">
    <property type="entry name" value="MALEYLACETOACETATE ISOMERASE"/>
    <property type="match status" value="1"/>
</dbReference>
<protein>
    <recommendedName>
        <fullName evidence="1">GST N-terminal domain-containing protein</fullName>
    </recommendedName>
</protein>
<dbReference type="SFLD" id="SFLDS00019">
    <property type="entry name" value="Glutathione_Transferase_(cytos"/>
    <property type="match status" value="1"/>
</dbReference>
<dbReference type="Gene3D" id="1.20.1050.10">
    <property type="match status" value="1"/>
</dbReference>
<feature type="domain" description="GST N-terminal" evidence="1">
    <location>
        <begin position="10"/>
        <end position="101"/>
    </location>
</feature>
<dbReference type="GO" id="GO:0016034">
    <property type="term" value="F:maleylacetoacetate isomerase activity"/>
    <property type="evidence" value="ECO:0007669"/>
    <property type="project" value="TreeGrafter"/>
</dbReference>
<evidence type="ECO:0000259" key="1">
    <source>
        <dbReference type="PROSITE" id="PS50404"/>
    </source>
</evidence>
<dbReference type="InterPro" id="IPR036282">
    <property type="entry name" value="Glutathione-S-Trfase_C_sf"/>
</dbReference>
<dbReference type="SUPFAM" id="SSF52833">
    <property type="entry name" value="Thioredoxin-like"/>
    <property type="match status" value="1"/>
</dbReference>
<dbReference type="AlphaFoldDB" id="F8PBW0"/>
<dbReference type="InterPro" id="IPR040079">
    <property type="entry name" value="Glutathione_S-Trfase"/>
</dbReference>
<sequence length="247" mass="28257">MAQPIILYDVPSSLPGKAWSPNMHKARWALSYKGVPFETVWIEYSDIQTRMKSIGAQPTTKTKDGNDLYTLPVIQDPSTGAIVSDSFIIAEYLDKTYPSLPTLFPSSSKALIYVLDKTFTANGFPLVNMMLLKVVPHLLSPTKEYFVSRREYDLGLKMEEWSPVGPKREEHWDHLKQSLDVVEGWYARTPGPWIMGDTFSHADIIIGARLEWYYTILDEDERKKLTSWHEGRWAKLLTEVGKVCNVL</sequence>
<dbReference type="Proteomes" id="UP000008064">
    <property type="component" value="Unassembled WGS sequence"/>
</dbReference>
<organism>
    <name type="scientific">Serpula lacrymans var. lacrymans (strain S7.9)</name>
    <name type="common">Dry rot fungus</name>
    <dbReference type="NCBI Taxonomy" id="578457"/>
    <lineage>
        <taxon>Eukaryota</taxon>
        <taxon>Fungi</taxon>
        <taxon>Dikarya</taxon>
        <taxon>Basidiomycota</taxon>
        <taxon>Agaricomycotina</taxon>
        <taxon>Agaricomycetes</taxon>
        <taxon>Agaricomycetidae</taxon>
        <taxon>Boletales</taxon>
        <taxon>Coniophorineae</taxon>
        <taxon>Serpulaceae</taxon>
        <taxon>Serpula</taxon>
    </lineage>
</organism>
<dbReference type="GeneID" id="18816948"/>
<dbReference type="Gene3D" id="3.40.30.10">
    <property type="entry name" value="Glutaredoxin"/>
    <property type="match status" value="1"/>
</dbReference>
<dbReference type="Pfam" id="PF13409">
    <property type="entry name" value="GST_N_2"/>
    <property type="match status" value="1"/>
</dbReference>
<evidence type="ECO:0000313" key="2">
    <source>
        <dbReference type="EMBL" id="EGO19163.1"/>
    </source>
</evidence>
<reference evidence="2" key="1">
    <citation type="submission" date="2011-04" db="EMBL/GenBank/DDBJ databases">
        <title>Evolution of plant cell wall degrading machinery underlies the functional diversity of forest fungi.</title>
        <authorList>
            <consortium name="US DOE Joint Genome Institute (JGI-PGF)"/>
            <person name="Eastwood D.C."/>
            <person name="Floudas D."/>
            <person name="Binder M."/>
            <person name="Majcherczyk A."/>
            <person name="Schneider P."/>
            <person name="Aerts A."/>
            <person name="Asiegbu F.O."/>
            <person name="Baker S.E."/>
            <person name="Barry K."/>
            <person name="Bendiksby M."/>
            <person name="Blumentritt M."/>
            <person name="Coutinho P.M."/>
            <person name="Cullen D."/>
            <person name="Cullen D."/>
            <person name="Gathman A."/>
            <person name="Goodell B."/>
            <person name="Henrissat B."/>
            <person name="Ihrmark K."/>
            <person name="Kauserud H."/>
            <person name="Kohler A."/>
            <person name="LaButti K."/>
            <person name="Lapidus A."/>
            <person name="Lavin J.L."/>
            <person name="Lee Y.-H."/>
            <person name="Lindquist E."/>
            <person name="Lilly W."/>
            <person name="Lucas S."/>
            <person name="Morin E."/>
            <person name="Murat C."/>
            <person name="Oguiza J.A."/>
            <person name="Park J."/>
            <person name="Pisabarro A.G."/>
            <person name="Riley R."/>
            <person name="Rosling A."/>
            <person name="Salamov A."/>
            <person name="Schmidt O."/>
            <person name="Schmutz J."/>
            <person name="Skrede I."/>
            <person name="Stenlid J."/>
            <person name="Wiebenga A."/>
            <person name="Xie X."/>
            <person name="Kues U."/>
            <person name="Hibbett D.S."/>
            <person name="Hoffmeister D."/>
            <person name="Hogberg N."/>
            <person name="Martin F."/>
            <person name="Grigoriev I.V."/>
            <person name="Watkinson S.C."/>
        </authorList>
    </citation>
    <scope>NUCLEOTIDE SEQUENCE</scope>
    <source>
        <strain evidence="2">S7.9</strain>
    </source>
</reference>
<dbReference type="KEGG" id="sla:SERLADRAFT_453680"/>
<dbReference type="InterPro" id="IPR004045">
    <property type="entry name" value="Glutathione_S-Trfase_N"/>
</dbReference>
<gene>
    <name evidence="2" type="ORF">SERLADRAFT_453680</name>
</gene>
<dbReference type="EMBL" id="GL945444">
    <property type="protein sequence ID" value="EGO19163.1"/>
    <property type="molecule type" value="Genomic_DNA"/>
</dbReference>
<dbReference type="GO" id="GO:0004364">
    <property type="term" value="F:glutathione transferase activity"/>
    <property type="evidence" value="ECO:0007669"/>
    <property type="project" value="TreeGrafter"/>
</dbReference>
<dbReference type="RefSeq" id="XP_007323884.1">
    <property type="nucleotide sequence ID" value="XM_007323822.1"/>
</dbReference>
<dbReference type="InterPro" id="IPR054416">
    <property type="entry name" value="GST_UstS-like_C"/>
</dbReference>
<name>F8PBW0_SERL9</name>
<dbReference type="OrthoDB" id="4951845at2759"/>
<dbReference type="GO" id="GO:0006559">
    <property type="term" value="P:L-phenylalanine catabolic process"/>
    <property type="evidence" value="ECO:0007669"/>
    <property type="project" value="TreeGrafter"/>
</dbReference>
<dbReference type="HOGENOM" id="CLU_011226_4_0_1"/>
<dbReference type="Pfam" id="PF22041">
    <property type="entry name" value="GST_C_7"/>
    <property type="match status" value="1"/>
</dbReference>
<proteinExistence type="predicted"/>
<dbReference type="PANTHER" id="PTHR42673:SF4">
    <property type="entry name" value="MALEYLACETOACETATE ISOMERASE"/>
    <property type="match status" value="1"/>
</dbReference>